<proteinExistence type="predicted"/>
<dbReference type="InterPro" id="IPR000719">
    <property type="entry name" value="Prot_kinase_dom"/>
</dbReference>
<evidence type="ECO:0000256" key="1">
    <source>
        <dbReference type="ARBA" id="ARBA00022741"/>
    </source>
</evidence>
<keyword evidence="1 3" id="KW-0547">Nucleotide-binding</keyword>
<dbReference type="Gene3D" id="1.10.510.10">
    <property type="entry name" value="Transferase(Phosphotransferase) domain 1"/>
    <property type="match status" value="1"/>
</dbReference>
<reference evidence="5" key="1">
    <citation type="journal article" date="2019" name="Philos. Trans. R. Soc. Lond., B, Biol. Sci.">
        <title>Targeted metagenomic recovery of four divergent viruses reveals shared and distinctive characteristics of giant viruses of marine eukaryotes.</title>
        <authorList>
            <person name="Needham D.M."/>
            <person name="Poirier C."/>
            <person name="Hehenberger E."/>
            <person name="Jimenez V."/>
            <person name="Swalwell J.E."/>
            <person name="Santoro A.E."/>
            <person name="Worden A.Z."/>
        </authorList>
    </citation>
    <scope>NUCLEOTIDE SEQUENCE</scope>
    <source>
        <strain evidence="5">OPacV-662</strain>
    </source>
</reference>
<evidence type="ECO:0000256" key="3">
    <source>
        <dbReference type="PROSITE-ProRule" id="PRU10141"/>
    </source>
</evidence>
<feature type="domain" description="Protein kinase" evidence="4">
    <location>
        <begin position="20"/>
        <end position="277"/>
    </location>
</feature>
<dbReference type="CDD" id="cd00180">
    <property type="entry name" value="PKc"/>
    <property type="match status" value="1"/>
</dbReference>
<dbReference type="PROSITE" id="PS50011">
    <property type="entry name" value="PROTEIN_KINASE_DOM"/>
    <property type="match status" value="1"/>
</dbReference>
<evidence type="ECO:0000313" key="5">
    <source>
        <dbReference type="EMBL" id="QFG73798.1"/>
    </source>
</evidence>
<dbReference type="InterPro" id="IPR011009">
    <property type="entry name" value="Kinase-like_dom_sf"/>
</dbReference>
<name>A0A5J6VJ24_9VIRU</name>
<dbReference type="GO" id="GO:0004672">
    <property type="term" value="F:protein kinase activity"/>
    <property type="evidence" value="ECO:0007669"/>
    <property type="project" value="InterPro"/>
</dbReference>
<protein>
    <submittedName>
        <fullName evidence="5">Protein kinase domain protein</fullName>
    </submittedName>
</protein>
<keyword evidence="5" id="KW-0418">Kinase</keyword>
<dbReference type="EMBL" id="MN448271">
    <property type="protein sequence ID" value="QFG73798.1"/>
    <property type="molecule type" value="Genomic_DNA"/>
</dbReference>
<dbReference type="Pfam" id="PF00069">
    <property type="entry name" value="Pkinase"/>
    <property type="match status" value="1"/>
</dbReference>
<dbReference type="InterPro" id="IPR008271">
    <property type="entry name" value="Ser/Thr_kinase_AS"/>
</dbReference>
<dbReference type="PANTHER" id="PTHR44167:SF24">
    <property type="entry name" value="SERINE_THREONINE-PROTEIN KINASE CHK2"/>
    <property type="match status" value="1"/>
</dbReference>
<evidence type="ECO:0000259" key="4">
    <source>
        <dbReference type="PROSITE" id="PS50011"/>
    </source>
</evidence>
<accession>A0A5J6VJ24</accession>
<keyword evidence="2 3" id="KW-0067">ATP-binding</keyword>
<dbReference type="InterPro" id="IPR017441">
    <property type="entry name" value="Protein_kinase_ATP_BS"/>
</dbReference>
<dbReference type="PANTHER" id="PTHR44167">
    <property type="entry name" value="OVARIAN-SPECIFIC SERINE/THREONINE-PROTEIN KINASE LOK-RELATED"/>
    <property type="match status" value="1"/>
</dbReference>
<organism evidence="5">
    <name type="scientific">Megaviridae environmental sample</name>
    <dbReference type="NCBI Taxonomy" id="1737588"/>
    <lineage>
        <taxon>Viruses</taxon>
        <taxon>Varidnaviria</taxon>
        <taxon>Bamfordvirae</taxon>
        <taxon>Nucleocytoviricota</taxon>
        <taxon>Megaviricetes</taxon>
        <taxon>Imitervirales</taxon>
        <taxon>Mimiviridae</taxon>
        <taxon>environmental samples</taxon>
    </lineage>
</organism>
<sequence length="419" mass="49136">MNYNTIINPAILSGGTIIDKPNSHLLGRGEYGSVYLYEHKNLSYAVKTALDDKGNAALELEARVLMELRHPNIIKAFRPIPRVLVMINCQRSLQQIEENDNINLKMITYQLLSAVTYINSLHIYHKDIKPDNVMLINDQVQLVDFGLAEYSPPNNAKMFDEGTDYTKSLLIRGITGCNDLYDMSKKKKASRTKTLNAKIAIVQLLTYIQKSKVKSVKDLLWMIDIHSTLSTIYLVAGRLHGYNVDDVMLMEFMFMQDRYTRITKHTLKLVKKLIPVFNRIDIPYKPLQYYIDERERHFEKNYPESLTWDDLFESIRDGIPFEDYVYRGIIRFAPQQKQLMKEFLDTSIYRLIKTYLKPQIKPIVNIIHRFCRSAKINIKSANKLIAERDYVNEQHFNKIRNMIDKMSNEYIEETYLHEN</sequence>
<dbReference type="SUPFAM" id="SSF56112">
    <property type="entry name" value="Protein kinase-like (PK-like)"/>
    <property type="match status" value="1"/>
</dbReference>
<dbReference type="SMART" id="SM00220">
    <property type="entry name" value="S_TKc"/>
    <property type="match status" value="1"/>
</dbReference>
<keyword evidence="5" id="KW-0808">Transferase</keyword>
<dbReference type="Gene3D" id="3.30.200.20">
    <property type="entry name" value="Phosphorylase Kinase, domain 1"/>
    <property type="match status" value="1"/>
</dbReference>
<dbReference type="PROSITE" id="PS00107">
    <property type="entry name" value="PROTEIN_KINASE_ATP"/>
    <property type="match status" value="1"/>
</dbReference>
<feature type="binding site" evidence="3">
    <location>
        <position position="47"/>
    </location>
    <ligand>
        <name>ATP</name>
        <dbReference type="ChEBI" id="CHEBI:30616"/>
    </ligand>
</feature>
<dbReference type="GO" id="GO:0005524">
    <property type="term" value="F:ATP binding"/>
    <property type="evidence" value="ECO:0007669"/>
    <property type="project" value="UniProtKB-UniRule"/>
</dbReference>
<evidence type="ECO:0000256" key="2">
    <source>
        <dbReference type="ARBA" id="ARBA00022840"/>
    </source>
</evidence>
<dbReference type="PROSITE" id="PS00108">
    <property type="entry name" value="PROTEIN_KINASE_ST"/>
    <property type="match status" value="1"/>
</dbReference>